<dbReference type="EMBL" id="MZGX01000029">
    <property type="protein sequence ID" value="OPX42426.1"/>
    <property type="molecule type" value="Genomic_DNA"/>
</dbReference>
<keyword evidence="3" id="KW-1185">Reference proteome</keyword>
<keyword evidence="1" id="KW-0472">Membrane</keyword>
<evidence type="ECO:0000256" key="1">
    <source>
        <dbReference type="SAM" id="Phobius"/>
    </source>
</evidence>
<sequence length="43" mass="4611">MDGTLIAVIVIMAIICIGGPILGHYASKASEKHEKEKSDNTQK</sequence>
<dbReference type="AlphaFoldDB" id="A0A1V4SFY7"/>
<evidence type="ECO:0000313" key="2">
    <source>
        <dbReference type="EMBL" id="OPX42426.1"/>
    </source>
</evidence>
<keyword evidence="1" id="KW-1133">Transmembrane helix</keyword>
<reference evidence="2 3" key="1">
    <citation type="submission" date="2017-03" db="EMBL/GenBank/DDBJ databases">
        <title>Genome sequence of Clostridium hungatei DSM 14427.</title>
        <authorList>
            <person name="Poehlein A."/>
            <person name="Daniel R."/>
        </authorList>
    </citation>
    <scope>NUCLEOTIDE SEQUENCE [LARGE SCALE GENOMIC DNA]</scope>
    <source>
        <strain evidence="2 3">DSM 14427</strain>
    </source>
</reference>
<comment type="caution">
    <text evidence="2">The sequence shown here is derived from an EMBL/GenBank/DDBJ whole genome shotgun (WGS) entry which is preliminary data.</text>
</comment>
<accession>A0A1V4SFY7</accession>
<proteinExistence type="predicted"/>
<dbReference type="RefSeq" id="WP_278247566.1">
    <property type="nucleotide sequence ID" value="NZ_MZGX01000029.1"/>
</dbReference>
<gene>
    <name evidence="2" type="ORF">CLHUN_37240</name>
</gene>
<keyword evidence="1" id="KW-0812">Transmembrane</keyword>
<organism evidence="2 3">
    <name type="scientific">Ruminiclostridium hungatei</name>
    <name type="common">Clostridium hungatei</name>
    <dbReference type="NCBI Taxonomy" id="48256"/>
    <lineage>
        <taxon>Bacteria</taxon>
        <taxon>Bacillati</taxon>
        <taxon>Bacillota</taxon>
        <taxon>Clostridia</taxon>
        <taxon>Eubacteriales</taxon>
        <taxon>Oscillospiraceae</taxon>
        <taxon>Ruminiclostridium</taxon>
    </lineage>
</organism>
<feature type="transmembrane region" description="Helical" evidence="1">
    <location>
        <begin position="6"/>
        <end position="27"/>
    </location>
</feature>
<protein>
    <submittedName>
        <fullName evidence="2">Uncharacterized protein</fullName>
    </submittedName>
</protein>
<name>A0A1V4SFY7_RUMHU</name>
<evidence type="ECO:0000313" key="3">
    <source>
        <dbReference type="Proteomes" id="UP000191554"/>
    </source>
</evidence>
<dbReference type="Proteomes" id="UP000191554">
    <property type="component" value="Unassembled WGS sequence"/>
</dbReference>